<sequence>MPKSHRLRSDPEASESHNADTPERPESVSDADAIMAALKRTVQCVLTKIDSSVLAAAGELHKKIDNLSSDLSSEILNVRTKFTKVIEDMRKESAAVTTRIDEVEEGANCYANRVVELEAKVTTLSSQVTRLVDKTNDLESRQQRDNCRLIGVEEGFGNIRPEKATAPLLQEALGLDYTPTLDRAQRSLKPRPKDGDSPRPIIIKFHYFQEKADVLRKAMGVGPLSHNG</sequence>
<dbReference type="Gene3D" id="3.30.70.1820">
    <property type="entry name" value="L1 transposable element, RRM domain"/>
    <property type="match status" value="1"/>
</dbReference>
<feature type="compositionally biased region" description="Basic and acidic residues" evidence="1">
    <location>
        <begin position="7"/>
        <end position="27"/>
    </location>
</feature>
<dbReference type="AlphaFoldDB" id="A0A6A4T5H2"/>
<organism evidence="2 3">
    <name type="scientific">Scophthalmus maximus</name>
    <name type="common">Turbot</name>
    <name type="synonym">Psetta maxima</name>
    <dbReference type="NCBI Taxonomy" id="52904"/>
    <lineage>
        <taxon>Eukaryota</taxon>
        <taxon>Metazoa</taxon>
        <taxon>Chordata</taxon>
        <taxon>Craniata</taxon>
        <taxon>Vertebrata</taxon>
        <taxon>Euteleostomi</taxon>
        <taxon>Actinopterygii</taxon>
        <taxon>Neopterygii</taxon>
        <taxon>Teleostei</taxon>
        <taxon>Neoteleostei</taxon>
        <taxon>Acanthomorphata</taxon>
        <taxon>Carangaria</taxon>
        <taxon>Pleuronectiformes</taxon>
        <taxon>Pleuronectoidei</taxon>
        <taxon>Scophthalmidae</taxon>
        <taxon>Scophthalmus</taxon>
    </lineage>
</organism>
<feature type="region of interest" description="Disordered" evidence="1">
    <location>
        <begin position="1"/>
        <end position="29"/>
    </location>
</feature>
<name>A0A6A4T5H2_SCOMX</name>
<evidence type="ECO:0000313" key="3">
    <source>
        <dbReference type="Proteomes" id="UP000438429"/>
    </source>
</evidence>
<dbReference type="EMBL" id="VEVO01000007">
    <property type="protein sequence ID" value="KAF0039250.1"/>
    <property type="molecule type" value="Genomic_DNA"/>
</dbReference>
<dbReference type="InterPro" id="IPR004244">
    <property type="entry name" value="Transposase_22"/>
</dbReference>
<evidence type="ECO:0000313" key="2">
    <source>
        <dbReference type="EMBL" id="KAF0039250.1"/>
    </source>
</evidence>
<comment type="caution">
    <text evidence="2">The sequence shown here is derived from an EMBL/GenBank/DDBJ whole genome shotgun (WGS) entry which is preliminary data.</text>
</comment>
<dbReference type="PANTHER" id="PTHR11505">
    <property type="entry name" value="L1 TRANSPOSABLE ELEMENT-RELATED"/>
    <property type="match status" value="1"/>
</dbReference>
<evidence type="ECO:0008006" key="4">
    <source>
        <dbReference type="Google" id="ProtNLM"/>
    </source>
</evidence>
<dbReference type="Proteomes" id="UP000438429">
    <property type="component" value="Unassembled WGS sequence"/>
</dbReference>
<gene>
    <name evidence="2" type="ORF">F2P81_007485</name>
</gene>
<reference evidence="2 3" key="1">
    <citation type="submission" date="2019-06" db="EMBL/GenBank/DDBJ databases">
        <title>Draft genomes of female and male turbot (Scophthalmus maximus).</title>
        <authorList>
            <person name="Xu H."/>
            <person name="Xu X.-W."/>
            <person name="Shao C."/>
            <person name="Chen S."/>
        </authorList>
    </citation>
    <scope>NUCLEOTIDE SEQUENCE [LARGE SCALE GENOMIC DNA]</scope>
    <source>
        <strain evidence="2">Ysfricsl-2016a</strain>
        <tissue evidence="2">Blood</tissue>
    </source>
</reference>
<accession>A0A6A4T5H2</accession>
<protein>
    <recommendedName>
        <fullName evidence="4">LINE-1 type transposase domain-containing protein 1</fullName>
    </recommendedName>
</protein>
<evidence type="ECO:0000256" key="1">
    <source>
        <dbReference type="SAM" id="MobiDB-lite"/>
    </source>
</evidence>
<proteinExistence type="predicted"/>